<name>A0A075HHV0_9ARCH</name>
<dbReference type="InterPro" id="IPR052188">
    <property type="entry name" value="Ni-pincer_cofactor_biosynth"/>
</dbReference>
<dbReference type="CDD" id="cd01990">
    <property type="entry name" value="LarE-like"/>
    <property type="match status" value="1"/>
</dbReference>
<dbReference type="NCBIfam" id="TIGR00268">
    <property type="entry name" value="ATP-dependent sacrificial sulfur transferase LarE"/>
    <property type="match status" value="1"/>
</dbReference>
<dbReference type="PIRSF" id="PIRSF006661">
    <property type="entry name" value="PP-lp_UCP006661"/>
    <property type="match status" value="1"/>
</dbReference>
<accession>A0A075HHV0</accession>
<dbReference type="InterPro" id="IPR022310">
    <property type="entry name" value="NAD/GMP_synthase"/>
</dbReference>
<dbReference type="EMBL" id="KF901042">
    <property type="protein sequence ID" value="AIF15996.1"/>
    <property type="molecule type" value="Genomic_DNA"/>
</dbReference>
<dbReference type="GO" id="GO:0016783">
    <property type="term" value="F:sulfurtransferase activity"/>
    <property type="evidence" value="ECO:0007669"/>
    <property type="project" value="InterPro"/>
</dbReference>
<protein>
    <submittedName>
        <fullName evidence="2">PP-loop domain-containing protein</fullName>
    </submittedName>
</protein>
<dbReference type="PANTHER" id="PTHR43169:SF2">
    <property type="entry name" value="NAD_GMP SYNTHASE DOMAIN-CONTAINING PROTEIN"/>
    <property type="match status" value="1"/>
</dbReference>
<dbReference type="GO" id="GO:0006163">
    <property type="term" value="P:purine nucleotide metabolic process"/>
    <property type="evidence" value="ECO:0007669"/>
    <property type="project" value="UniProtKB-ARBA"/>
</dbReference>
<dbReference type="InterPro" id="IPR005232">
    <property type="entry name" value="LarE"/>
</dbReference>
<dbReference type="Pfam" id="PF02540">
    <property type="entry name" value="NAD_synthase"/>
    <property type="match status" value="1"/>
</dbReference>
<dbReference type="Gene3D" id="3.40.50.620">
    <property type="entry name" value="HUPs"/>
    <property type="match status" value="1"/>
</dbReference>
<reference evidence="2" key="1">
    <citation type="journal article" date="2014" name="Genome Biol. Evol.">
        <title>Pangenome evidence for extensive interdomain horizontal transfer affecting lineage core and shell genes in uncultured planktonic thaumarchaeota and euryarchaeota.</title>
        <authorList>
            <person name="Deschamps P."/>
            <person name="Zivanovic Y."/>
            <person name="Moreira D."/>
            <person name="Rodriguez-Valera F."/>
            <person name="Lopez-Garcia P."/>
        </authorList>
    </citation>
    <scope>NUCLEOTIDE SEQUENCE</scope>
</reference>
<evidence type="ECO:0000259" key="1">
    <source>
        <dbReference type="Pfam" id="PF02540"/>
    </source>
</evidence>
<feature type="domain" description="NAD/GMP synthase" evidence="1">
    <location>
        <begin position="39"/>
        <end position="108"/>
    </location>
</feature>
<dbReference type="InterPro" id="IPR014729">
    <property type="entry name" value="Rossmann-like_a/b/a_fold"/>
</dbReference>
<dbReference type="PANTHER" id="PTHR43169">
    <property type="entry name" value="EXSB FAMILY PROTEIN"/>
    <property type="match status" value="1"/>
</dbReference>
<dbReference type="SUPFAM" id="SSF52402">
    <property type="entry name" value="Adenine nucleotide alpha hydrolases-like"/>
    <property type="match status" value="1"/>
</dbReference>
<proteinExistence type="predicted"/>
<dbReference type="AlphaFoldDB" id="A0A075HHV0"/>
<sequence length="311" mass="34249">MDYSVPTRVHVESPLVSQVSRTLEADTSEKFLQLIQWFKGHNRAIVALSGGVDSSVVAAVANLCLGANALGVSAKTATTPVEEIEAATDIAKKIGIVHRIIAYDDLANTKIVQNQPDRCYHCRRELSSELRKIAVKESFDLILDGTNADDLNTHRPGAVALREAGVRSPLAEVGLRKSDIRSIAKGLGLPNAERPSNACLASRFPYGQLITKIGVSRVAQAEKFIREISGIGQLRVRDHDGIARLEIEKNERKYLFDENLMDIIGEKLHSLGYKYVTLDLIGYRTGSLNEQLEKQIIPIHLKGFSESENQP</sequence>
<organism evidence="2">
    <name type="scientific">uncultured marine thaumarchaeote KM3_72_A09</name>
    <dbReference type="NCBI Taxonomy" id="1456261"/>
    <lineage>
        <taxon>Archaea</taxon>
        <taxon>Nitrososphaerota</taxon>
        <taxon>environmental samples</taxon>
    </lineage>
</organism>
<evidence type="ECO:0000313" key="2">
    <source>
        <dbReference type="EMBL" id="AIF15996.1"/>
    </source>
</evidence>